<name>A0A1R0GW26_9FUNG</name>
<sequence>MDERYVVNDIKEKCCFVSTEFESDLKRAKFGGTNDNLKIDYILPDFTSSKFGYVKNAASGYTIKDDDQNCLLLLGLEQGGLHEAIWESISKCPKGTKGLFTQNIVVVGGTANLKGLKARLENELRSLVDSNYSVSVFIPQDYFQISFSRSIISPTTCVWESGKALFDRFNYSSEKTGIVNPLTRSEYFETGRVR</sequence>
<dbReference type="Pfam" id="PF00022">
    <property type="entry name" value="Actin"/>
    <property type="match status" value="1"/>
</dbReference>
<dbReference type="AlphaFoldDB" id="A0A1R0GW26"/>
<proteinExistence type="predicted"/>
<dbReference type="STRING" id="133383.A0A1R0GW26"/>
<dbReference type="InterPro" id="IPR043129">
    <property type="entry name" value="ATPase_NBD"/>
</dbReference>
<accession>A0A1R0GW26</accession>
<evidence type="ECO:0000313" key="2">
    <source>
        <dbReference type="Proteomes" id="UP000187455"/>
    </source>
</evidence>
<dbReference type="InterPro" id="IPR004000">
    <property type="entry name" value="Actin"/>
</dbReference>
<dbReference type="PANTHER" id="PTHR11937">
    <property type="entry name" value="ACTIN"/>
    <property type="match status" value="1"/>
</dbReference>
<reference evidence="1 2" key="1">
    <citation type="journal article" date="2016" name="Mol. Biol. Evol.">
        <title>Genome-Wide Survey of Gut Fungi (Harpellales) Reveals the First Horizontally Transferred Ubiquitin Gene from a Mosquito Host.</title>
        <authorList>
            <person name="Wang Y."/>
            <person name="White M.M."/>
            <person name="Kvist S."/>
            <person name="Moncalvo J.M."/>
        </authorList>
    </citation>
    <scope>NUCLEOTIDE SEQUENCE [LARGE SCALE GENOMIC DNA]</scope>
    <source>
        <strain evidence="1 2">ALG-7-W6</strain>
    </source>
</reference>
<protein>
    <submittedName>
        <fullName evidence="1">Actin-like protein ARP6</fullName>
    </submittedName>
</protein>
<dbReference type="EMBL" id="LSSL01002776">
    <property type="protein sequence ID" value="OLY81103.1"/>
    <property type="molecule type" value="Genomic_DNA"/>
</dbReference>
<comment type="caution">
    <text evidence="1">The sequence shown here is derived from an EMBL/GenBank/DDBJ whole genome shotgun (WGS) entry which is preliminary data.</text>
</comment>
<gene>
    <name evidence="1" type="ORF">AYI68_g4794</name>
</gene>
<dbReference type="SUPFAM" id="SSF53067">
    <property type="entry name" value="Actin-like ATPase domain"/>
    <property type="match status" value="1"/>
</dbReference>
<organism evidence="1 2">
    <name type="scientific">Smittium mucronatum</name>
    <dbReference type="NCBI Taxonomy" id="133383"/>
    <lineage>
        <taxon>Eukaryota</taxon>
        <taxon>Fungi</taxon>
        <taxon>Fungi incertae sedis</taxon>
        <taxon>Zoopagomycota</taxon>
        <taxon>Kickxellomycotina</taxon>
        <taxon>Harpellomycetes</taxon>
        <taxon>Harpellales</taxon>
        <taxon>Legeriomycetaceae</taxon>
        <taxon>Smittium</taxon>
    </lineage>
</organism>
<dbReference type="Gene3D" id="3.30.420.40">
    <property type="match status" value="1"/>
</dbReference>
<dbReference type="Proteomes" id="UP000187455">
    <property type="component" value="Unassembled WGS sequence"/>
</dbReference>
<dbReference type="Gene3D" id="3.90.640.10">
    <property type="entry name" value="Actin, Chain A, domain 4"/>
    <property type="match status" value="1"/>
</dbReference>
<keyword evidence="2" id="KW-1185">Reference proteome</keyword>
<evidence type="ECO:0000313" key="1">
    <source>
        <dbReference type="EMBL" id="OLY81103.1"/>
    </source>
</evidence>
<dbReference type="OrthoDB" id="408728at2759"/>